<evidence type="ECO:0000256" key="5">
    <source>
        <dbReference type="SAM" id="MobiDB-lite"/>
    </source>
</evidence>
<dbReference type="PANTHER" id="PTHR12935:SF0">
    <property type="entry name" value="GAMMA-GLUTAMYLCYCLOTRANSFERASE"/>
    <property type="match status" value="1"/>
</dbReference>
<dbReference type="InterPro" id="IPR009288">
    <property type="entry name" value="AIG2-like_dom"/>
</dbReference>
<dbReference type="InterPro" id="IPR013024">
    <property type="entry name" value="GGCT-like"/>
</dbReference>
<evidence type="ECO:0000256" key="2">
    <source>
        <dbReference type="ARBA" id="ARBA00023239"/>
    </source>
</evidence>
<dbReference type="EC" id="4.3.2.9" evidence="1"/>
<dbReference type="InterPro" id="IPR017939">
    <property type="entry name" value="G-Glutamylcylcotransferase"/>
</dbReference>
<accession>A0AAV9U6S0</accession>
<dbReference type="Proteomes" id="UP001373714">
    <property type="component" value="Unassembled WGS sequence"/>
</dbReference>
<reference evidence="7 8" key="1">
    <citation type="submission" date="2019-10" db="EMBL/GenBank/DDBJ databases">
        <authorList>
            <person name="Palmer J.M."/>
        </authorList>
    </citation>
    <scope>NUCLEOTIDE SEQUENCE [LARGE SCALE GENOMIC DNA]</scope>
    <source>
        <strain evidence="7 8">TWF730</strain>
    </source>
</reference>
<evidence type="ECO:0000256" key="3">
    <source>
        <dbReference type="PIRSR" id="PIRSR617939-1"/>
    </source>
</evidence>
<feature type="active site" description="Proton acceptor" evidence="3">
    <location>
        <position position="102"/>
    </location>
</feature>
<dbReference type="SUPFAM" id="SSF110857">
    <property type="entry name" value="Gamma-glutamyl cyclotransferase-like"/>
    <property type="match status" value="1"/>
</dbReference>
<dbReference type="EMBL" id="JAVHNS010000015">
    <property type="protein sequence ID" value="KAK6334255.1"/>
    <property type="molecule type" value="Genomic_DNA"/>
</dbReference>
<dbReference type="InterPro" id="IPR036568">
    <property type="entry name" value="GGCT-like_sf"/>
</dbReference>
<protein>
    <recommendedName>
        <fullName evidence="1">gamma-glutamylcyclotransferase</fullName>
        <ecNumber evidence="1">4.3.2.9</ecNumber>
    </recommendedName>
</protein>
<dbReference type="Gene3D" id="3.10.490.10">
    <property type="entry name" value="Gamma-glutamyl cyclotransferase-like"/>
    <property type="match status" value="1"/>
</dbReference>
<feature type="domain" description="Gamma-glutamylcyclotransferase AIG2-like" evidence="6">
    <location>
        <begin position="29"/>
        <end position="117"/>
    </location>
</feature>
<evidence type="ECO:0000259" key="6">
    <source>
        <dbReference type="Pfam" id="PF06094"/>
    </source>
</evidence>
<gene>
    <name evidence="7" type="ORF">TWF730_003470</name>
</gene>
<dbReference type="PANTHER" id="PTHR12935">
    <property type="entry name" value="GAMMA-GLUTAMYLCYCLOTRANSFERASE"/>
    <property type="match status" value="1"/>
</dbReference>
<proteinExistence type="predicted"/>
<feature type="binding site" evidence="4">
    <location>
        <begin position="29"/>
        <end position="34"/>
    </location>
    <ligand>
        <name>substrate</name>
    </ligand>
</feature>
<evidence type="ECO:0000313" key="8">
    <source>
        <dbReference type="Proteomes" id="UP001373714"/>
    </source>
</evidence>
<evidence type="ECO:0000313" key="7">
    <source>
        <dbReference type="EMBL" id="KAK6334255.1"/>
    </source>
</evidence>
<name>A0AAV9U6S0_9PEZI</name>
<feature type="region of interest" description="Disordered" evidence="5">
    <location>
        <begin position="1"/>
        <end position="22"/>
    </location>
</feature>
<keyword evidence="8" id="KW-1185">Reference proteome</keyword>
<keyword evidence="2" id="KW-0456">Lyase</keyword>
<sequence>MNRRRPQLLSPPRSNTSARQTRTTGETLYFAYGSNLSFEQMARRCSQSRYIGRARLHGYEFQINERGYANVVSAKHRRSQSFVEGICYRLHPEDEDRLDRAEGVPTAYTKEEIFVEFFPAQAALLGRTVADLVRYPPPPPTGLENQDKDGEAVLAMVYLSTQHVTPGRPWDEYVIRMEQGVHQAMQLGVSSDYLEEEILPLLKPGRGNRLDRVQNRRARPVPPTAGNPRREVESWGGPEQEYGPRRPEEFGAPERGMRNRELRRRRQAPTSRVNRNPVGNVRRRYTI</sequence>
<dbReference type="Pfam" id="PF06094">
    <property type="entry name" value="GGACT"/>
    <property type="match status" value="1"/>
</dbReference>
<dbReference type="AlphaFoldDB" id="A0AAV9U6S0"/>
<evidence type="ECO:0000256" key="4">
    <source>
        <dbReference type="PIRSR" id="PIRSR617939-2"/>
    </source>
</evidence>
<comment type="caution">
    <text evidence="7">The sequence shown here is derived from an EMBL/GenBank/DDBJ whole genome shotgun (WGS) entry which is preliminary data.</text>
</comment>
<evidence type="ECO:0000256" key="1">
    <source>
        <dbReference type="ARBA" id="ARBA00012346"/>
    </source>
</evidence>
<dbReference type="GO" id="GO:0003839">
    <property type="term" value="F:gamma-glutamylcyclotransferase activity"/>
    <property type="evidence" value="ECO:0007669"/>
    <property type="project" value="UniProtKB-EC"/>
</dbReference>
<organism evidence="7 8">
    <name type="scientific">Orbilia blumenaviensis</name>
    <dbReference type="NCBI Taxonomy" id="1796055"/>
    <lineage>
        <taxon>Eukaryota</taxon>
        <taxon>Fungi</taxon>
        <taxon>Dikarya</taxon>
        <taxon>Ascomycota</taxon>
        <taxon>Pezizomycotina</taxon>
        <taxon>Orbiliomycetes</taxon>
        <taxon>Orbiliales</taxon>
        <taxon>Orbiliaceae</taxon>
        <taxon>Orbilia</taxon>
    </lineage>
</organism>
<feature type="region of interest" description="Disordered" evidence="5">
    <location>
        <begin position="212"/>
        <end position="287"/>
    </location>
</feature>
<dbReference type="CDD" id="cd06661">
    <property type="entry name" value="GGCT_like"/>
    <property type="match status" value="1"/>
</dbReference>